<dbReference type="Gene3D" id="2.10.55.10">
    <property type="entry name" value="Leishmanolysin domain 3"/>
    <property type="match status" value="1"/>
</dbReference>
<dbReference type="EC" id="3.4.24.-" evidence="10"/>
<protein>
    <recommendedName>
        <fullName evidence="7 10">Leishmanolysin-like peptidase</fullName>
        <ecNumber evidence="10">3.4.24.-</ecNumber>
    </recommendedName>
</protein>
<comment type="similarity">
    <text evidence="1 10">Belongs to the peptidase M8 family.</text>
</comment>
<dbReference type="GO" id="GO:0046872">
    <property type="term" value="F:metal ion binding"/>
    <property type="evidence" value="ECO:0007669"/>
    <property type="project" value="UniProtKB-KW"/>
</dbReference>
<evidence type="ECO:0000256" key="3">
    <source>
        <dbReference type="ARBA" id="ARBA00022723"/>
    </source>
</evidence>
<feature type="binding site" evidence="9">
    <location>
        <position position="355"/>
    </location>
    <ligand>
        <name>Zn(2+)</name>
        <dbReference type="ChEBI" id="CHEBI:29105"/>
        <note>catalytic</note>
    </ligand>
</feature>
<evidence type="ECO:0000256" key="9">
    <source>
        <dbReference type="PIRSR" id="PIRSR601577-2"/>
    </source>
</evidence>
<evidence type="ECO:0000313" key="11">
    <source>
        <dbReference type="Proteomes" id="UP000694867"/>
    </source>
</evidence>
<dbReference type="Gene3D" id="3.90.132.10">
    <property type="entry name" value="Leishmanolysin , domain 2"/>
    <property type="match status" value="1"/>
</dbReference>
<dbReference type="PANTHER" id="PTHR10942:SF0">
    <property type="entry name" value="LEISHMANOLYSIN-LIKE PEPTIDASE"/>
    <property type="match status" value="1"/>
</dbReference>
<dbReference type="GO" id="GO:0006508">
    <property type="term" value="P:proteolysis"/>
    <property type="evidence" value="ECO:0007669"/>
    <property type="project" value="UniProtKB-KW"/>
</dbReference>
<evidence type="ECO:0000256" key="4">
    <source>
        <dbReference type="ARBA" id="ARBA00022801"/>
    </source>
</evidence>
<evidence type="ECO:0000256" key="2">
    <source>
        <dbReference type="ARBA" id="ARBA00022670"/>
    </source>
</evidence>
<gene>
    <name evidence="12" type="primary">LOC100900163</name>
</gene>
<dbReference type="RefSeq" id="XP_028966877.1">
    <property type="nucleotide sequence ID" value="XM_029111044.1"/>
</dbReference>
<feature type="chain" id="PRO_5042314772" description="Leishmanolysin-like peptidase" evidence="10">
    <location>
        <begin position="23"/>
        <end position="669"/>
    </location>
</feature>
<dbReference type="Pfam" id="PF01457">
    <property type="entry name" value="Peptidase_M8"/>
    <property type="match status" value="1"/>
</dbReference>
<feature type="active site" evidence="8">
    <location>
        <position position="250"/>
    </location>
</feature>
<dbReference type="Proteomes" id="UP000694867">
    <property type="component" value="Unplaced"/>
</dbReference>
<organism evidence="11 12">
    <name type="scientific">Galendromus occidentalis</name>
    <name type="common">western predatory mite</name>
    <dbReference type="NCBI Taxonomy" id="34638"/>
    <lineage>
        <taxon>Eukaryota</taxon>
        <taxon>Metazoa</taxon>
        <taxon>Ecdysozoa</taxon>
        <taxon>Arthropoda</taxon>
        <taxon>Chelicerata</taxon>
        <taxon>Arachnida</taxon>
        <taxon>Acari</taxon>
        <taxon>Parasitiformes</taxon>
        <taxon>Mesostigmata</taxon>
        <taxon>Gamasina</taxon>
        <taxon>Phytoseioidea</taxon>
        <taxon>Phytoseiidae</taxon>
        <taxon>Typhlodrominae</taxon>
        <taxon>Galendromus</taxon>
    </lineage>
</organism>
<feature type="binding site" evidence="9">
    <location>
        <position position="253"/>
    </location>
    <ligand>
        <name>Zn(2+)</name>
        <dbReference type="ChEBI" id="CHEBI:29105"/>
        <note>catalytic</note>
    </ligand>
</feature>
<keyword evidence="4 10" id="KW-0378">Hydrolase</keyword>
<evidence type="ECO:0000256" key="5">
    <source>
        <dbReference type="ARBA" id="ARBA00022833"/>
    </source>
</evidence>
<dbReference type="AlphaFoldDB" id="A0AAJ7SDW6"/>
<proteinExistence type="inferred from homology"/>
<dbReference type="PANTHER" id="PTHR10942">
    <property type="entry name" value="LEISHMANOLYSIN-LIKE PEPTIDASE"/>
    <property type="match status" value="1"/>
</dbReference>
<evidence type="ECO:0000256" key="1">
    <source>
        <dbReference type="ARBA" id="ARBA00005860"/>
    </source>
</evidence>
<reference evidence="12" key="1">
    <citation type="submission" date="2025-08" db="UniProtKB">
        <authorList>
            <consortium name="RefSeq"/>
        </authorList>
    </citation>
    <scope>IDENTIFICATION</scope>
</reference>
<name>A0AAJ7SDW6_9ACAR</name>
<dbReference type="FunFam" id="3.90.132.10:FF:000001">
    <property type="entry name" value="leishmanolysin-like peptidase isoform X2"/>
    <property type="match status" value="1"/>
</dbReference>
<accession>A0AAJ7SDW6</accession>
<feature type="signal peptide" evidence="10">
    <location>
        <begin position="1"/>
        <end position="22"/>
    </location>
</feature>
<dbReference type="Gene3D" id="3.10.170.20">
    <property type="match status" value="1"/>
</dbReference>
<keyword evidence="5 9" id="KW-0862">Zinc</keyword>
<evidence type="ECO:0000256" key="8">
    <source>
        <dbReference type="PIRSR" id="PIRSR601577-1"/>
    </source>
</evidence>
<dbReference type="GO" id="GO:0007155">
    <property type="term" value="P:cell adhesion"/>
    <property type="evidence" value="ECO:0007669"/>
    <property type="project" value="InterPro"/>
</dbReference>
<evidence type="ECO:0000256" key="7">
    <source>
        <dbReference type="ARBA" id="ARBA00039717"/>
    </source>
</evidence>
<keyword evidence="3 9" id="KW-0479">Metal-binding</keyword>
<comment type="cofactor">
    <cofactor evidence="9 10">
        <name>Zn(2+)</name>
        <dbReference type="ChEBI" id="CHEBI:29105"/>
    </cofactor>
    <text evidence="9 10">Binds 1 zinc ion per subunit.</text>
</comment>
<feature type="binding site" evidence="9">
    <location>
        <position position="249"/>
    </location>
    <ligand>
        <name>Zn(2+)</name>
        <dbReference type="ChEBI" id="CHEBI:29105"/>
        <note>catalytic</note>
    </ligand>
</feature>
<keyword evidence="6 9" id="KW-0482">Metalloprotease</keyword>
<dbReference type="InterPro" id="IPR001577">
    <property type="entry name" value="Peptidase_M8"/>
</dbReference>
<dbReference type="CTD" id="49580"/>
<dbReference type="GeneID" id="100900163"/>
<keyword evidence="2 10" id="KW-0645">Protease</keyword>
<evidence type="ECO:0000313" key="12">
    <source>
        <dbReference type="RefSeq" id="XP_028966877.1"/>
    </source>
</evidence>
<dbReference type="GO" id="GO:0016020">
    <property type="term" value="C:membrane"/>
    <property type="evidence" value="ECO:0007669"/>
    <property type="project" value="InterPro"/>
</dbReference>
<dbReference type="GO" id="GO:0004222">
    <property type="term" value="F:metalloendopeptidase activity"/>
    <property type="evidence" value="ECO:0007669"/>
    <property type="project" value="UniProtKB-UniRule"/>
</dbReference>
<keyword evidence="10" id="KW-0732">Signal</keyword>
<evidence type="ECO:0000256" key="6">
    <source>
        <dbReference type="ARBA" id="ARBA00023049"/>
    </source>
</evidence>
<dbReference type="SUPFAM" id="SSF55486">
    <property type="entry name" value="Metalloproteases ('zincins'), catalytic domain"/>
    <property type="match status" value="1"/>
</dbReference>
<evidence type="ECO:0000256" key="10">
    <source>
        <dbReference type="RuleBase" id="RU366077"/>
    </source>
</evidence>
<keyword evidence="11" id="KW-1185">Reference proteome</keyword>
<dbReference type="GO" id="GO:0005737">
    <property type="term" value="C:cytoplasm"/>
    <property type="evidence" value="ECO:0007669"/>
    <property type="project" value="TreeGrafter"/>
</dbReference>
<dbReference type="KEGG" id="goe:100900163"/>
<sequence>MTPAIIGLSTFWAAFLLISSAAHPLDSTSRGGSLCSYRRPTLDDVLPPIHLGDAKPRRVRRQEASSLRIRYFYHNESISQLTPVQFDLIDKSILPAAVDYWQQNLRPRYPLNTPIKLNRRCPEDKVFFLPGEQNQYCRDKCEEVSLCGEVPVPREHLAPCRTCNSYGRNCHTHEEEFDREGGVADADFVLYVSAIEGEKCTQGETIAYAVHCQQEAEFDRPIAGHANLCPSTLLPEEQHVRTLLSTVKHEVLHALGFSVSLFAFFRDDDGNPITPRSNVTGRPDIDEELMVHRWSDRIVRSVEMPWKTTTGMVLKKRNFVVTPRVVEAVRTHFGCPNLIGAELEDQGDDGTRLTHWEKRVFENEAMTGTNTQNPVYSKVTFALMEDSGWYWTTNGHDDLLWGRNLGCNFTTMSCFEWMKWRKETGNPIFPYCDTVKRNPLRTTCTETRNAVALCNLVQYPVPLPEDYRFFDQIDGIGGEYAASFGSSVALADYCPFIQEFTWANSGRNSECSFAVNQPSPGKNFALETYGKESRCFHTDRWKESNCATVRHWQNWGSACYQHRCDNGLLEIILSTNATLRCVYRGQKIYVRILDKEGWLHSSHIVCPACEEMCPLDKCKAYPEDDSDNTIGVTDSLNQSLKCRAMPVVPVTWTIAALSMLALRSTIPLI</sequence>